<protein>
    <recommendedName>
        <fullName evidence="5">Spc7 kinetochore protein domain-containing protein</fullName>
    </recommendedName>
</protein>
<evidence type="ECO:0000256" key="2">
    <source>
        <dbReference type="SAM" id="MobiDB-lite"/>
    </source>
</evidence>
<feature type="compositionally biased region" description="Polar residues" evidence="2">
    <location>
        <begin position="430"/>
        <end position="456"/>
    </location>
</feature>
<accession>A0AAD2G011</accession>
<proteinExistence type="predicted"/>
<feature type="region of interest" description="Disordered" evidence="2">
    <location>
        <begin position="1"/>
        <end position="177"/>
    </location>
</feature>
<dbReference type="AlphaFoldDB" id="A0AAD2G011"/>
<evidence type="ECO:0000256" key="1">
    <source>
        <dbReference type="SAM" id="Coils"/>
    </source>
</evidence>
<evidence type="ECO:0000313" key="4">
    <source>
        <dbReference type="Proteomes" id="UP001295423"/>
    </source>
</evidence>
<feature type="compositionally biased region" description="Basic residues" evidence="2">
    <location>
        <begin position="331"/>
        <end position="340"/>
    </location>
</feature>
<feature type="compositionally biased region" description="Polar residues" evidence="2">
    <location>
        <begin position="89"/>
        <end position="105"/>
    </location>
</feature>
<comment type="caution">
    <text evidence="3">The sequence shown here is derived from an EMBL/GenBank/DDBJ whole genome shotgun (WGS) entry which is preliminary data.</text>
</comment>
<dbReference type="Proteomes" id="UP001295423">
    <property type="component" value="Unassembled WGS sequence"/>
</dbReference>
<name>A0AAD2G011_9STRA</name>
<feature type="compositionally biased region" description="Low complexity" evidence="2">
    <location>
        <begin position="106"/>
        <end position="120"/>
    </location>
</feature>
<feature type="compositionally biased region" description="Basic and acidic residues" evidence="2">
    <location>
        <begin position="388"/>
        <end position="398"/>
    </location>
</feature>
<evidence type="ECO:0008006" key="5">
    <source>
        <dbReference type="Google" id="ProtNLM"/>
    </source>
</evidence>
<feature type="region of interest" description="Disordered" evidence="2">
    <location>
        <begin position="295"/>
        <end position="508"/>
    </location>
</feature>
<feature type="region of interest" description="Disordered" evidence="2">
    <location>
        <begin position="235"/>
        <end position="259"/>
    </location>
</feature>
<evidence type="ECO:0000313" key="3">
    <source>
        <dbReference type="EMBL" id="CAJ1958632.1"/>
    </source>
</evidence>
<reference evidence="3" key="1">
    <citation type="submission" date="2023-08" db="EMBL/GenBank/DDBJ databases">
        <authorList>
            <person name="Audoor S."/>
            <person name="Bilcke G."/>
        </authorList>
    </citation>
    <scope>NUCLEOTIDE SEQUENCE</scope>
</reference>
<feature type="coiled-coil region" evidence="1">
    <location>
        <begin position="617"/>
        <end position="679"/>
    </location>
</feature>
<keyword evidence="1" id="KW-0175">Coiled coil</keyword>
<organism evidence="3 4">
    <name type="scientific">Cylindrotheca closterium</name>
    <dbReference type="NCBI Taxonomy" id="2856"/>
    <lineage>
        <taxon>Eukaryota</taxon>
        <taxon>Sar</taxon>
        <taxon>Stramenopiles</taxon>
        <taxon>Ochrophyta</taxon>
        <taxon>Bacillariophyta</taxon>
        <taxon>Bacillariophyceae</taxon>
        <taxon>Bacillariophycidae</taxon>
        <taxon>Bacillariales</taxon>
        <taxon>Bacillariaceae</taxon>
        <taxon>Cylindrotheca</taxon>
    </lineage>
</organism>
<dbReference type="EMBL" id="CAKOGP040001980">
    <property type="protein sequence ID" value="CAJ1958632.1"/>
    <property type="molecule type" value="Genomic_DNA"/>
</dbReference>
<feature type="compositionally biased region" description="Basic and acidic residues" evidence="2">
    <location>
        <begin position="52"/>
        <end position="62"/>
    </location>
</feature>
<keyword evidence="4" id="KW-1185">Reference proteome</keyword>
<feature type="compositionally biased region" description="Polar residues" evidence="2">
    <location>
        <begin position="367"/>
        <end position="386"/>
    </location>
</feature>
<sequence length="877" mass="96491">MIDDDSKHPTIPQLLPRQPDKDTYPMFLSVDLEDISPLRENSSNTRPASKFVDLKPPAETKLQHNNPELYQKRVLSDKACNSVPLSPHPSLSQSDANTESFKSPLSTDTSSDGSDDGTITPPEARPRSVVVSSKRVGNAVRREHSKRRRPSPRVNKNGGGVNLWGDNSPQASTDTEDEDFELLLSNNSPNVDTTKQYWEWCYGKDNATAVSPGQSWSAKRVAPAKGCLSRAIESSSTPTAKFKTPPAFPQKQPRRNGTKKNVQFGFPQAVEYEIDEPSRCLSVLPLDVAIARYPMGPKEDTPVEEEMTQETKKNSALLAEWEDDFDEPRPRSRRNQKNRRTSSLFKPTPIKTNGDDMRPDLDEVITPSPSAEVSATLASLSMTSPKVASEDDVYHENDETLASSSASGKKPIPPQSKETIEENDSVGPKTDSSSSSMDITPTQRALSQDTQSNHADTTPPPSSLGLETIHSVGGALDVDSPGSGKQAASHSPLPTMMDLGSSSDNTELEKEAERNETIDITRILFRNPAEDQAWTSADLLQNMAIEDERQLESMLLSIDPNQKHVVSTIDTLVVKANELAEKMPKRKGNSEKEAHRIVHNEWIRLETAFVMQLNRGLETTLNDMASLSEKVQNLQDIQCPETTKRAKRRSRAKSCSREIEELERQVVREKQRLNSLEACLAPHAAISCQGTLAVMGFLFDDFNGEILQLSFEHVVTGTESIVIFDLREGSLTVQRATGVETKQQSIPSDHVAAKLHHHMLNVVANGGPTRFDSSNLAELQDAIASVSKQLGEIDSMVAGLHFVAKDSSILVNAEMPSLEIELPNGDCIVLQFGTGPALVPEVFTLFPGDGGTATRNRMPDDVTSHNLFQKLLELCKR</sequence>
<gene>
    <name evidence="3" type="ORF">CYCCA115_LOCUS17273</name>
</gene>